<evidence type="ECO:0000313" key="3">
    <source>
        <dbReference type="Proteomes" id="UP000295735"/>
    </source>
</evidence>
<dbReference type="OrthoDB" id="2418138at2"/>
<reference evidence="1 3" key="1">
    <citation type="submission" date="2019-09" db="EMBL/GenBank/DDBJ databases">
        <authorList>
            <person name="Mazhar S."/>
            <person name="Altermann E."/>
            <person name="Hill C."/>
            <person name="Mcauliffe O."/>
        </authorList>
    </citation>
    <scope>NUCLEOTIDE SEQUENCE [LARGE SCALE GENOMIC DNA]</scope>
    <source>
        <strain evidence="1 3">ATCC 51831</strain>
    </source>
</reference>
<protein>
    <submittedName>
        <fullName evidence="2">Uncharacterized protein</fullName>
    </submittedName>
</protein>
<dbReference type="AlphaFoldDB" id="A0A9Q9BR15"/>
<dbReference type="Proteomes" id="UP001057381">
    <property type="component" value="Chromosome"/>
</dbReference>
<proteinExistence type="predicted"/>
<organism evidence="2 4">
    <name type="scientific">Macrococcus equipercicus</name>
    <dbReference type="NCBI Taxonomy" id="69967"/>
    <lineage>
        <taxon>Bacteria</taxon>
        <taxon>Bacillati</taxon>
        <taxon>Bacillota</taxon>
        <taxon>Bacilli</taxon>
        <taxon>Bacillales</taxon>
        <taxon>Staphylococcaceae</taxon>
        <taxon>Macrococcus</taxon>
    </lineage>
</organism>
<accession>A0A9Q9BR15</accession>
<sequence>METVKICFKTEEISEFLLHENAVPDALLPKAWFMSETSAAFNNIIYHTRQRVIHNNVRPDKTYTVKIMLKDSRKIKQFQQYTYELVYYDGPVVRARVHSTFVQEGHDEN</sequence>
<dbReference type="Proteomes" id="UP000295735">
    <property type="component" value="Unassembled WGS sequence"/>
</dbReference>
<dbReference type="EMBL" id="CP073809">
    <property type="protein sequence ID" value="UTH13954.1"/>
    <property type="molecule type" value="Genomic_DNA"/>
</dbReference>
<dbReference type="RefSeq" id="WP_149459017.1">
    <property type="nucleotide sequence ID" value="NZ_CP073809.1"/>
</dbReference>
<keyword evidence="3" id="KW-1185">Reference proteome</keyword>
<reference evidence="2" key="2">
    <citation type="submission" date="2021-04" db="EMBL/GenBank/DDBJ databases">
        <title>Complete Genome Sequences of Macrococcus spp. from dog and cattle.</title>
        <authorList>
            <person name="Schwendener S."/>
            <person name="Perreten V."/>
        </authorList>
    </citation>
    <scope>NUCLEOTIDE SEQUENCE</scope>
    <source>
        <strain evidence="2">Epi0143-OL</strain>
    </source>
</reference>
<dbReference type="KEGG" id="mequ:KFV11_00850"/>
<evidence type="ECO:0000313" key="4">
    <source>
        <dbReference type="Proteomes" id="UP001057381"/>
    </source>
</evidence>
<evidence type="ECO:0000313" key="1">
    <source>
        <dbReference type="EMBL" id="KAA1039623.1"/>
    </source>
</evidence>
<dbReference type="EMBL" id="SCWC02000003">
    <property type="protein sequence ID" value="KAA1039623.1"/>
    <property type="molecule type" value="Genomic_DNA"/>
</dbReference>
<name>A0A9Q9BR15_9STAP</name>
<evidence type="ECO:0000313" key="2">
    <source>
        <dbReference type="EMBL" id="UTH13954.1"/>
    </source>
</evidence>
<gene>
    <name evidence="1" type="ORF">ERX35_005990</name>
    <name evidence="2" type="ORF">KFV11_00850</name>
</gene>